<organism evidence="2 3">
    <name type="scientific">Polarella glacialis</name>
    <name type="common">Dinoflagellate</name>
    <dbReference type="NCBI Taxonomy" id="89957"/>
    <lineage>
        <taxon>Eukaryota</taxon>
        <taxon>Sar</taxon>
        <taxon>Alveolata</taxon>
        <taxon>Dinophyceae</taxon>
        <taxon>Suessiales</taxon>
        <taxon>Suessiaceae</taxon>
        <taxon>Polarella</taxon>
    </lineage>
</organism>
<evidence type="ECO:0000313" key="3">
    <source>
        <dbReference type="Proteomes" id="UP000626109"/>
    </source>
</evidence>
<gene>
    <name evidence="2" type="ORF">PGLA2088_LOCUS18031</name>
</gene>
<comment type="caution">
    <text evidence="2">The sequence shown here is derived from an EMBL/GenBank/DDBJ whole genome shotgun (WGS) entry which is preliminary data.</text>
</comment>
<evidence type="ECO:0000313" key="2">
    <source>
        <dbReference type="EMBL" id="CAE8672367.1"/>
    </source>
</evidence>
<protein>
    <submittedName>
        <fullName evidence="2">Uncharacterized protein</fullName>
    </submittedName>
</protein>
<dbReference type="AlphaFoldDB" id="A0A813JB02"/>
<feature type="compositionally biased region" description="Low complexity" evidence="1">
    <location>
        <begin position="1"/>
        <end position="12"/>
    </location>
</feature>
<sequence>MPSLPEDAAASSSEDDSISFQRWPSSSSVVSRGDDTTDNINNATDMADARRVIRAARAGMTARYATFKGPQNPLRSAPRRVNCLSAREFSQAVSVMQDGREQSFHGRVNCLPPEEFAAAVSDFWAVPSFTSEQSDSDGDYSTSDSV</sequence>
<accession>A0A813JB02</accession>
<dbReference type="EMBL" id="CAJNNW010024432">
    <property type="protein sequence ID" value="CAE8672367.1"/>
    <property type="molecule type" value="Genomic_DNA"/>
</dbReference>
<feature type="region of interest" description="Disordered" evidence="1">
    <location>
        <begin position="1"/>
        <end position="43"/>
    </location>
</feature>
<proteinExistence type="predicted"/>
<evidence type="ECO:0000256" key="1">
    <source>
        <dbReference type="SAM" id="MobiDB-lite"/>
    </source>
</evidence>
<dbReference type="Proteomes" id="UP000626109">
    <property type="component" value="Unassembled WGS sequence"/>
</dbReference>
<reference evidence="2" key="1">
    <citation type="submission" date="2021-02" db="EMBL/GenBank/DDBJ databases">
        <authorList>
            <person name="Dougan E. K."/>
            <person name="Rhodes N."/>
            <person name="Thang M."/>
            <person name="Chan C."/>
        </authorList>
    </citation>
    <scope>NUCLEOTIDE SEQUENCE</scope>
</reference>
<name>A0A813JB02_POLGL</name>
<feature type="compositionally biased region" description="Polar residues" evidence="1">
    <location>
        <begin position="18"/>
        <end position="30"/>
    </location>
</feature>